<dbReference type="EMBL" id="KC598086">
    <property type="protein sequence ID" value="AGI98913.1"/>
    <property type="molecule type" value="Genomic_DNA"/>
</dbReference>
<evidence type="ECO:0000256" key="2">
    <source>
        <dbReference type="ARBA" id="ARBA00022980"/>
    </source>
</evidence>
<name>T1RJ28_9STRA</name>
<keyword evidence="5" id="KW-0934">Plastid</keyword>
<sequence>MTNIYSIIESFGRQFWVEPDKFQDFYNFKLSKSVKSSVKSSSRNFKADYIHQPEKAKIVLFDRVMFYSDKNNVYLGKPLLSNFRIEGSLLPGVRKKSKLVVFKMRAKKAYRRKIGYRMSSRRVRFDNVLRIMSSKKRYDLQVLVKNTKTGQ</sequence>
<dbReference type="InterPro" id="IPR028909">
    <property type="entry name" value="bL21-like"/>
</dbReference>
<keyword evidence="3 4" id="KW-0687">Ribonucleoprotein</keyword>
<comment type="subcellular location">
    <subcellularLocation>
        <location evidence="4">Plastid</location>
        <location evidence="4">Chloroplast</location>
    </subcellularLocation>
</comment>
<dbReference type="RefSeq" id="YP_008520058.1">
    <property type="nucleotide sequence ID" value="NC_022263.1"/>
</dbReference>
<dbReference type="GO" id="GO:0006412">
    <property type="term" value="P:translation"/>
    <property type="evidence" value="ECO:0007669"/>
    <property type="project" value="UniProtKB-UniRule"/>
</dbReference>
<dbReference type="InterPro" id="IPR036164">
    <property type="entry name" value="bL21-like_sf"/>
</dbReference>
<evidence type="ECO:0000313" key="7">
    <source>
        <dbReference type="EMBL" id="AHX25190.1"/>
    </source>
</evidence>
<dbReference type="GO" id="GO:0005840">
    <property type="term" value="C:ribosome"/>
    <property type="evidence" value="ECO:0007669"/>
    <property type="project" value="UniProtKB-KW"/>
</dbReference>
<dbReference type="HAMAP" id="MF_01363">
    <property type="entry name" value="Ribosomal_bL21"/>
    <property type="match status" value="1"/>
</dbReference>
<evidence type="ECO:0000313" key="6">
    <source>
        <dbReference type="EMBL" id="AGI99412.1"/>
    </source>
</evidence>
<evidence type="ECO:0000256" key="1">
    <source>
        <dbReference type="ARBA" id="ARBA00008563"/>
    </source>
</evidence>
<dbReference type="AlphaFoldDB" id="T1RJ28"/>
<evidence type="ECO:0000313" key="5">
    <source>
        <dbReference type="EMBL" id="AGI98913.1"/>
    </source>
</evidence>
<dbReference type="SUPFAM" id="SSF141091">
    <property type="entry name" value="L21p-like"/>
    <property type="match status" value="1"/>
</dbReference>
<dbReference type="Pfam" id="PF00829">
    <property type="entry name" value="Ribosomal_L21p"/>
    <property type="match status" value="1"/>
</dbReference>
<keyword evidence="5" id="KW-0150">Chloroplast</keyword>
<dbReference type="GO" id="GO:0009507">
    <property type="term" value="C:chloroplast"/>
    <property type="evidence" value="ECO:0007669"/>
    <property type="project" value="UniProtKB-SubCell"/>
</dbReference>
<dbReference type="GO" id="GO:0019843">
    <property type="term" value="F:rRNA binding"/>
    <property type="evidence" value="ECO:0007669"/>
    <property type="project" value="UniProtKB-UniRule"/>
</dbReference>
<keyword evidence="4" id="KW-0699">rRNA-binding</keyword>
<evidence type="ECO:0000256" key="3">
    <source>
        <dbReference type="ARBA" id="ARBA00023274"/>
    </source>
</evidence>
<reference evidence="7" key="2">
    <citation type="journal article" date="2014" name="BMC Genomics">
        <title>A pangenomic analysis of the Nannochloropsis organellar genomes reveals novel genetic variations in key metabolic genes.</title>
        <authorList>
            <person name="Starkenburg S.R."/>
            <person name="Kwon K.J."/>
            <person name="Jha R.K."/>
            <person name="McKay C."/>
            <person name="Jacobs M."/>
            <person name="Chertkov O."/>
            <person name="Twary S."/>
            <person name="Rocap G."/>
            <person name="Cattolico R.A."/>
        </authorList>
    </citation>
    <scope>NUCLEOTIDE SEQUENCE</scope>
    <source>
        <strain evidence="7">LAMB0001</strain>
    </source>
</reference>
<keyword evidence="4" id="KW-0694">RNA-binding</keyword>
<dbReference type="GO" id="GO:1990904">
    <property type="term" value="C:ribonucleoprotein complex"/>
    <property type="evidence" value="ECO:0007669"/>
    <property type="project" value="UniProtKB-KW"/>
</dbReference>
<dbReference type="InterPro" id="IPR001787">
    <property type="entry name" value="Ribosomal_bL21"/>
</dbReference>
<comment type="subunit">
    <text evidence="4">Part of the 50S ribosomal subunit.</text>
</comment>
<gene>
    <name evidence="4 5" type="primary">rpl21</name>
    <name evidence="7" type="ORF">Naon00013</name>
</gene>
<reference evidence="5" key="1">
    <citation type="journal article" date="2013" name="BMC Genomics">
        <title>Nannochloropsis plastid and mitochondrial phylogenomes reveal organelle diversification mechanism and intragenus phylotyping strategy in microalgae.</title>
        <authorList>
            <person name="Wei L."/>
            <person name="Xin Y."/>
            <person name="Wang D."/>
            <person name="Jing X."/>
            <person name="Zhou Q."/>
            <person name="Su X."/>
            <person name="Jia J."/>
            <person name="Ning K."/>
            <person name="Chen F."/>
            <person name="Hu Q."/>
            <person name="Xu J."/>
        </authorList>
    </citation>
    <scope>NUCLEOTIDE SEQUENCE</scope>
    <source>
        <strain evidence="6">CCMP531</strain>
        <strain evidence="5">IMET1</strain>
    </source>
</reference>
<comment type="similarity">
    <text evidence="1 4">Belongs to the bacterial ribosomal protein bL21 family.</text>
</comment>
<dbReference type="GeneID" id="16792063"/>
<protein>
    <recommendedName>
        <fullName evidence="4">Large ribosomal subunit protein bL21c</fullName>
    </recommendedName>
</protein>
<dbReference type="EMBL" id="KJ410683">
    <property type="protein sequence ID" value="AHX25190.1"/>
    <property type="molecule type" value="Genomic_DNA"/>
</dbReference>
<geneLocation type="chloroplast" evidence="5"/>
<evidence type="ECO:0000256" key="4">
    <source>
        <dbReference type="HAMAP-Rule" id="MF_01363"/>
    </source>
</evidence>
<dbReference type="GO" id="GO:0003735">
    <property type="term" value="F:structural constituent of ribosome"/>
    <property type="evidence" value="ECO:0007669"/>
    <property type="project" value="InterPro"/>
</dbReference>
<accession>T1RJ28</accession>
<organism evidence="5">
    <name type="scientific">Nannochloropsis oceanica</name>
    <dbReference type="NCBI Taxonomy" id="145522"/>
    <lineage>
        <taxon>Eukaryota</taxon>
        <taxon>Sar</taxon>
        <taxon>Stramenopiles</taxon>
        <taxon>Ochrophyta</taxon>
        <taxon>Eustigmatophyceae</taxon>
        <taxon>Eustigmatales</taxon>
        <taxon>Monodopsidaceae</taxon>
        <taxon>Nannochloropsis</taxon>
    </lineage>
</organism>
<dbReference type="EMBL" id="KC598090">
    <property type="protein sequence ID" value="AGI99412.1"/>
    <property type="molecule type" value="Genomic_DNA"/>
</dbReference>
<comment type="function">
    <text evidence="4">This protein binds to 23S rRNA.</text>
</comment>
<keyword evidence="2 4" id="KW-0689">Ribosomal protein</keyword>
<proteinExistence type="inferred from homology"/>